<reference evidence="2 3" key="1">
    <citation type="submission" date="2014-07" db="EMBL/GenBank/DDBJ databases">
        <title>Methanogenic archaea and the global carbon cycle.</title>
        <authorList>
            <person name="Henriksen J.R."/>
            <person name="Luke J."/>
            <person name="Reinhart S."/>
            <person name="Benedict M.N."/>
            <person name="Youngblut N.D."/>
            <person name="Metcalf M.E."/>
            <person name="Whitaker R.J."/>
            <person name="Metcalf W.W."/>
        </authorList>
    </citation>
    <scope>NUCLEOTIDE SEQUENCE [LARGE SCALE GENOMIC DNA]</scope>
    <source>
        <strain evidence="2 3">T4/M</strain>
    </source>
</reference>
<organism evidence="2 3">
    <name type="scientific">Methanosarcina siciliae T4/M</name>
    <dbReference type="NCBI Taxonomy" id="1434120"/>
    <lineage>
        <taxon>Archaea</taxon>
        <taxon>Methanobacteriati</taxon>
        <taxon>Methanobacteriota</taxon>
        <taxon>Stenosarchaea group</taxon>
        <taxon>Methanomicrobia</taxon>
        <taxon>Methanosarcinales</taxon>
        <taxon>Methanosarcinaceae</taxon>
        <taxon>Methanosarcina</taxon>
    </lineage>
</organism>
<dbReference type="Proteomes" id="UP000033111">
    <property type="component" value="Chromosome"/>
</dbReference>
<protein>
    <submittedName>
        <fullName evidence="2">Uncharacterized protein</fullName>
    </submittedName>
</protein>
<keyword evidence="3" id="KW-1185">Reference proteome</keyword>
<sequence>MLIPVFAHVPTFGEGGKSPETATSVENPAKSRVLYGQLSDEDVQFYSFKIEKGERILLGLIVPVGGESQDHTPDLILMGPELADKGKLPDTLELPEGYGAKVFSGEMPESATYEGFTPAAFYSLARADLQAPESGTYYVAVSSIEGGGNYGVILGYQEKFSLLEWLLIPLTQIKTYLWEGQSLPFIFFPLGLTLATGILVISLKKEAASGFNPARWSGLFAGLFFLGTGLSSIFQMLFSLSRSSYSPEVIITVFLALVGIGLGLTALILSLKDGRYGIKSTRKQFYFFGLGLAGLLLWAGWFMGPVLAFEAAVLLWREKN</sequence>
<feature type="transmembrane region" description="Helical" evidence="1">
    <location>
        <begin position="290"/>
        <end position="316"/>
    </location>
</feature>
<dbReference type="PATRIC" id="fig|1434120.4.peg.4412"/>
<feature type="transmembrane region" description="Helical" evidence="1">
    <location>
        <begin position="216"/>
        <end position="237"/>
    </location>
</feature>
<keyword evidence="1" id="KW-0812">Transmembrane</keyword>
<dbReference type="EMBL" id="CP009506">
    <property type="protein sequence ID" value="AKB30127.1"/>
    <property type="molecule type" value="Genomic_DNA"/>
</dbReference>
<feature type="transmembrane region" description="Helical" evidence="1">
    <location>
        <begin position="249"/>
        <end position="269"/>
    </location>
</feature>
<evidence type="ECO:0000256" key="1">
    <source>
        <dbReference type="SAM" id="Phobius"/>
    </source>
</evidence>
<dbReference type="KEGG" id="msw:MSSIT_3408"/>
<gene>
    <name evidence="2" type="ORF">MSSIT_3408</name>
</gene>
<accession>A0A0E3P832</accession>
<evidence type="ECO:0000313" key="3">
    <source>
        <dbReference type="Proteomes" id="UP000033111"/>
    </source>
</evidence>
<evidence type="ECO:0000313" key="2">
    <source>
        <dbReference type="EMBL" id="AKB30127.1"/>
    </source>
</evidence>
<dbReference type="AlphaFoldDB" id="A0A0E3P832"/>
<feature type="transmembrane region" description="Helical" evidence="1">
    <location>
        <begin position="183"/>
        <end position="204"/>
    </location>
</feature>
<keyword evidence="1" id="KW-1133">Transmembrane helix</keyword>
<proteinExistence type="predicted"/>
<dbReference type="Gene3D" id="2.60.120.380">
    <property type="match status" value="1"/>
</dbReference>
<dbReference type="HOGENOM" id="CLU_768615_0_0_2"/>
<name>A0A0E3P832_9EURY</name>
<keyword evidence="1" id="KW-0472">Membrane</keyword>